<evidence type="ECO:0000313" key="1">
    <source>
        <dbReference type="EMBL" id="RGU43545.1"/>
    </source>
</evidence>
<dbReference type="GO" id="GO:0016491">
    <property type="term" value="F:oxidoreductase activity"/>
    <property type="evidence" value="ECO:0007669"/>
    <property type="project" value="InterPro"/>
</dbReference>
<dbReference type="Proteomes" id="UP000285693">
    <property type="component" value="Unassembled WGS sequence"/>
</dbReference>
<protein>
    <recommendedName>
        <fullName evidence="3">Hydroxylamine reductase</fullName>
    </recommendedName>
</protein>
<accession>A0A3R6AGK6</accession>
<evidence type="ECO:0008006" key="3">
    <source>
        <dbReference type="Google" id="ProtNLM"/>
    </source>
</evidence>
<dbReference type="InterPro" id="IPR016100">
    <property type="entry name" value="Prismane_a-bundle"/>
</dbReference>
<dbReference type="EMBL" id="QRXY01000020">
    <property type="protein sequence ID" value="RGU43545.1"/>
    <property type="molecule type" value="Genomic_DNA"/>
</dbReference>
<dbReference type="InterPro" id="IPR011254">
    <property type="entry name" value="Prismane-like_sf"/>
</dbReference>
<sequence length="211" mass="23223">MEQINRNNVVITTEIKIQKPYTYPYKKEGTRNENMSNTATISQGQEILALQDELTGALIGLARSCGNNPKTENTDEIIVEGLVHTITNSNIGTTSLKAMIEKVREEKDTVAPDCAVCAAPCGNTSEYDVSNIWKHETDVRGVETAILFGIREMAAIISPAVVMGKTDAEVNGFFYKALCMISYGMSKEDLLPVVQELGEMNQKCRRLLGQV</sequence>
<comment type="caution">
    <text evidence="1">The sequence shown here is derived from an EMBL/GenBank/DDBJ whole genome shotgun (WGS) entry which is preliminary data.</text>
</comment>
<dbReference type="SUPFAM" id="SSF56821">
    <property type="entry name" value="Prismane protein-like"/>
    <property type="match status" value="1"/>
</dbReference>
<dbReference type="Gene3D" id="1.20.1270.20">
    <property type="match status" value="2"/>
</dbReference>
<proteinExistence type="predicted"/>
<evidence type="ECO:0000313" key="2">
    <source>
        <dbReference type="Proteomes" id="UP000285693"/>
    </source>
</evidence>
<name>A0A3R6AGK6_9FIRM</name>
<gene>
    <name evidence="1" type="ORF">DWW65_13650</name>
</gene>
<reference evidence="1 2" key="1">
    <citation type="submission" date="2018-08" db="EMBL/GenBank/DDBJ databases">
        <title>A genome reference for cultivated species of the human gut microbiota.</title>
        <authorList>
            <person name="Zou Y."/>
            <person name="Xue W."/>
            <person name="Luo G."/>
        </authorList>
    </citation>
    <scope>NUCLEOTIDE SEQUENCE [LARGE SCALE GENOMIC DNA]</scope>
    <source>
        <strain evidence="1 2">AF16-31</strain>
    </source>
</reference>
<dbReference type="AlphaFoldDB" id="A0A3R6AGK6"/>
<organism evidence="1 2">
    <name type="scientific">Coprococcus comes</name>
    <dbReference type="NCBI Taxonomy" id="410072"/>
    <lineage>
        <taxon>Bacteria</taxon>
        <taxon>Bacillati</taxon>
        <taxon>Bacillota</taxon>
        <taxon>Clostridia</taxon>
        <taxon>Lachnospirales</taxon>
        <taxon>Lachnospiraceae</taxon>
        <taxon>Coprococcus</taxon>
    </lineage>
</organism>